<reference evidence="2" key="2">
    <citation type="submission" date="2020-09" db="EMBL/GenBank/DDBJ databases">
        <authorList>
            <person name="Sun Q."/>
            <person name="Zhou Y."/>
        </authorList>
    </citation>
    <scope>NUCLEOTIDE SEQUENCE</scope>
    <source>
        <strain evidence="2">CGMCC 4.7368</strain>
    </source>
</reference>
<feature type="region of interest" description="Disordered" evidence="1">
    <location>
        <begin position="1"/>
        <end position="22"/>
    </location>
</feature>
<dbReference type="EMBL" id="BMNH01000004">
    <property type="protein sequence ID" value="GGO66808.1"/>
    <property type="molecule type" value="Genomic_DNA"/>
</dbReference>
<dbReference type="RefSeq" id="WP_189123877.1">
    <property type="nucleotide sequence ID" value="NZ_BMNH01000004.1"/>
</dbReference>
<evidence type="ECO:0000313" key="3">
    <source>
        <dbReference type="Proteomes" id="UP000646523"/>
    </source>
</evidence>
<proteinExistence type="predicted"/>
<accession>A0A917YV11</accession>
<comment type="caution">
    <text evidence="2">The sequence shown here is derived from an EMBL/GenBank/DDBJ whole genome shotgun (WGS) entry which is preliminary data.</text>
</comment>
<evidence type="ECO:0000256" key="1">
    <source>
        <dbReference type="SAM" id="MobiDB-lite"/>
    </source>
</evidence>
<dbReference type="Proteomes" id="UP000646523">
    <property type="component" value="Unassembled WGS sequence"/>
</dbReference>
<reference evidence="2" key="1">
    <citation type="journal article" date="2014" name="Int. J. Syst. Evol. Microbiol.">
        <title>Complete genome sequence of Corynebacterium casei LMG S-19264T (=DSM 44701T), isolated from a smear-ripened cheese.</title>
        <authorList>
            <consortium name="US DOE Joint Genome Institute (JGI-PGF)"/>
            <person name="Walter F."/>
            <person name="Albersmeier A."/>
            <person name="Kalinowski J."/>
            <person name="Ruckert C."/>
        </authorList>
    </citation>
    <scope>NUCLEOTIDE SEQUENCE</scope>
    <source>
        <strain evidence="2">CGMCC 4.7368</strain>
    </source>
</reference>
<gene>
    <name evidence="2" type="ORF">GCM10012289_21710</name>
</gene>
<protein>
    <submittedName>
        <fullName evidence="2">Uncharacterized protein</fullName>
    </submittedName>
</protein>
<keyword evidence="3" id="KW-1185">Reference proteome</keyword>
<organism evidence="2 3">
    <name type="scientific">Nonomuraea cavernae</name>
    <dbReference type="NCBI Taxonomy" id="2045107"/>
    <lineage>
        <taxon>Bacteria</taxon>
        <taxon>Bacillati</taxon>
        <taxon>Actinomycetota</taxon>
        <taxon>Actinomycetes</taxon>
        <taxon>Streptosporangiales</taxon>
        <taxon>Streptosporangiaceae</taxon>
        <taxon>Nonomuraea</taxon>
    </lineage>
</organism>
<dbReference type="AlphaFoldDB" id="A0A917YV11"/>
<evidence type="ECO:0000313" key="2">
    <source>
        <dbReference type="EMBL" id="GGO66808.1"/>
    </source>
</evidence>
<sequence length="114" mass="12001">MVAAGNEGTLAPPGLSNIRHPGAARRVIPARVTVLIEHVIPATAIPDAGDLPRATGDVLSGIVADLERLGAADVEPRVLATVVSARLTRSRIDRIAGRADVRRVQLSRPHRVVT</sequence>
<name>A0A917YV11_9ACTN</name>